<evidence type="ECO:0000313" key="1">
    <source>
        <dbReference type="EMBL" id="WMT04162.1"/>
    </source>
</evidence>
<dbReference type="Proteomes" id="UP001229313">
    <property type="component" value="Chromosome"/>
</dbReference>
<protein>
    <submittedName>
        <fullName evidence="1">DUF4411 family protein</fullName>
    </submittedName>
</protein>
<dbReference type="RefSeq" id="WP_309152649.1">
    <property type="nucleotide sequence ID" value="NZ_CP133568.1"/>
</dbReference>
<keyword evidence="2" id="KW-1185">Reference proteome</keyword>
<dbReference type="Pfam" id="PF14367">
    <property type="entry name" value="DUF4411"/>
    <property type="match status" value="1"/>
</dbReference>
<name>A0ABY9PAR1_9GAMM</name>
<accession>A0ABY9PAR1</accession>
<evidence type="ECO:0000313" key="2">
    <source>
        <dbReference type="Proteomes" id="UP001229313"/>
    </source>
</evidence>
<dbReference type="InterPro" id="IPR016541">
    <property type="entry name" value="UCP008505"/>
</dbReference>
<reference evidence="1 2" key="1">
    <citation type="submission" date="2023-08" db="EMBL/GenBank/DDBJ databases">
        <title>The whole genome sequence of Lysobacter yananisis.</title>
        <authorList>
            <person name="Sun H."/>
        </authorList>
    </citation>
    <scope>NUCLEOTIDE SEQUENCE [LARGE SCALE GENOMIC DNA]</scope>
    <source>
        <strain evidence="1 2">SNNU513</strain>
    </source>
</reference>
<gene>
    <name evidence="1" type="ORF">RDV84_04750</name>
</gene>
<dbReference type="EMBL" id="CP133568">
    <property type="protein sequence ID" value="WMT04162.1"/>
    <property type="molecule type" value="Genomic_DNA"/>
</dbReference>
<organism evidence="1 2">
    <name type="scientific">Lysobacter yananisis</name>
    <dbReference type="NCBI Taxonomy" id="1003114"/>
    <lineage>
        <taxon>Bacteria</taxon>
        <taxon>Pseudomonadati</taxon>
        <taxon>Pseudomonadota</taxon>
        <taxon>Gammaproteobacteria</taxon>
        <taxon>Lysobacterales</taxon>
        <taxon>Lysobacteraceae</taxon>
        <taxon>Lysobacter</taxon>
    </lineage>
</organism>
<sequence>MLYLVDANVLMSAANTYYRHDWVPEFWEWLSFHAQAGSIKVPLEIFEEFEDGSKDEFKDQMYAWIQDPNNKQAILLPQAADIALVQAVLSKGYSSQLTEDQVEKLGRDPFLIAHALTSPKDRCVVTNEKSAPAAKPHNRKIPDACSLNGVKWCSPFDLMAALKFRTAWKGG</sequence>
<proteinExistence type="predicted"/>